<dbReference type="InterPro" id="IPR012337">
    <property type="entry name" value="RNaseH-like_sf"/>
</dbReference>
<feature type="compositionally biased region" description="Polar residues" evidence="1">
    <location>
        <begin position="69"/>
        <end position="80"/>
    </location>
</feature>
<dbReference type="OrthoDB" id="1729623at2759"/>
<dbReference type="PANTHER" id="PTHR11697:SF230">
    <property type="entry name" value="ZINC FINGER, MYM DOMAIN CONTAINING 1"/>
    <property type="match status" value="1"/>
</dbReference>
<feature type="domain" description="TTF-type" evidence="2">
    <location>
        <begin position="153"/>
        <end position="247"/>
    </location>
</feature>
<dbReference type="Pfam" id="PF14291">
    <property type="entry name" value="DUF4371"/>
    <property type="match status" value="1"/>
</dbReference>
<accession>A0A2G9H8S0</accession>
<dbReference type="Proteomes" id="UP000231279">
    <property type="component" value="Unassembled WGS sequence"/>
</dbReference>
<dbReference type="STRING" id="429701.A0A2G9H8S0"/>
<comment type="caution">
    <text evidence="3">The sequence shown here is derived from an EMBL/GenBank/DDBJ whole genome shotgun (WGS) entry which is preliminary data.</text>
</comment>
<evidence type="ECO:0000313" key="3">
    <source>
        <dbReference type="EMBL" id="PIN13700.1"/>
    </source>
</evidence>
<evidence type="ECO:0000259" key="2">
    <source>
        <dbReference type="SMART" id="SM00597"/>
    </source>
</evidence>
<dbReference type="InterPro" id="IPR006580">
    <property type="entry name" value="Znf_TTF"/>
</dbReference>
<evidence type="ECO:0000256" key="1">
    <source>
        <dbReference type="SAM" id="MobiDB-lite"/>
    </source>
</evidence>
<dbReference type="EMBL" id="NKXS01002425">
    <property type="protein sequence ID" value="PIN13700.1"/>
    <property type="molecule type" value="Genomic_DNA"/>
</dbReference>
<gene>
    <name evidence="3" type="ORF">CDL12_13677</name>
</gene>
<dbReference type="AlphaFoldDB" id="A0A2G9H8S0"/>
<dbReference type="SMART" id="SM00597">
    <property type="entry name" value="ZnF_TTF"/>
    <property type="match status" value="1"/>
</dbReference>
<name>A0A2G9H8S0_9LAMI</name>
<proteinExistence type="predicted"/>
<keyword evidence="4" id="KW-1185">Reference proteome</keyword>
<sequence>MTPLTFNIDPSSLGRGAAIVNSGSCVRIRLAAICPLTAICPFFGVIGSEKRQGPTTCDLKKKTKASKIFQSANSSSQNSPLFRKNVNHPENPPNNDEQSQEVDVNSLKADPAERLAILKYHPNHRDTVRRAYIKKGPCQPRNHNFPQNEMSGALRRFNYKWFKDYPDWLEYSDSSDTAFCIPCYLFKDEDVHQRGGDVFSSRGFRSWNKKDRFGIHVGGPNSDHYKAKKKCEDLMRQSQSIQVALDKQSSQAKMEYRIRLIASIKVVRFLLGQGMAFRGYDEGISSSNRGNFLELLRYHTEICDEDIATVLRKAPKNNQLISLAVQKEIIRACAIETAKVIIKDLNVDESRDVSCKEQMALVLRYVDRRGFVMERFIGILHVRDTSASSLKESIASLLAQHSLSMSYIRGQCYDGASNMQGQFNGLKALIQRENRSAHSVHCFSHQLQLTLVGISKKCDEVAGVVNLVSAVLNVVGASFKRRDELRDAQILKVQKALEVGDLQTGRGQNQELGLARPSDTRWGSHFKSFVNFILLFDSIIDVLDIVGTDAESSDERWKTRGFLDACLKFEFVFMLHFMKNILSITNELNAALQRKEQDIVNAMLLVGDSLIDDVSAFCIKHDIEIPRFDSFYVFRGKSRRKVAEYTVLHHYRVEELNNRFNEVTSDLLYGMACLSPSQSFANFDIEKIMRLAALYPDDFTEYDLVELRCQLENYIVDVGSEDVRFSSLNGIGDLSKKLVETKKHLVYSHVVERAFSAMKFIKTDLRNRMEDGFLNDCLITFKERDVFVCISDDDIMTTFQNMKTRRGQLD</sequence>
<dbReference type="InterPro" id="IPR055298">
    <property type="entry name" value="AtLOH3-like"/>
</dbReference>
<dbReference type="PANTHER" id="PTHR11697">
    <property type="entry name" value="GENERAL TRANSCRIPTION FACTOR 2-RELATED ZINC FINGER PROTEIN"/>
    <property type="match status" value="1"/>
</dbReference>
<evidence type="ECO:0000313" key="4">
    <source>
        <dbReference type="Proteomes" id="UP000231279"/>
    </source>
</evidence>
<reference evidence="4" key="1">
    <citation type="journal article" date="2018" name="Gigascience">
        <title>Genome assembly of the Pink Ipe (Handroanthus impetiginosus, Bignoniaceae), a highly valued, ecologically keystone Neotropical timber forest tree.</title>
        <authorList>
            <person name="Silva-Junior O.B."/>
            <person name="Grattapaglia D."/>
            <person name="Novaes E."/>
            <person name="Collevatti R.G."/>
        </authorList>
    </citation>
    <scope>NUCLEOTIDE SEQUENCE [LARGE SCALE GENOMIC DNA]</scope>
    <source>
        <strain evidence="4">cv. UFG-1</strain>
    </source>
</reference>
<organism evidence="3 4">
    <name type="scientific">Handroanthus impetiginosus</name>
    <dbReference type="NCBI Taxonomy" id="429701"/>
    <lineage>
        <taxon>Eukaryota</taxon>
        <taxon>Viridiplantae</taxon>
        <taxon>Streptophyta</taxon>
        <taxon>Embryophyta</taxon>
        <taxon>Tracheophyta</taxon>
        <taxon>Spermatophyta</taxon>
        <taxon>Magnoliopsida</taxon>
        <taxon>eudicotyledons</taxon>
        <taxon>Gunneridae</taxon>
        <taxon>Pentapetalae</taxon>
        <taxon>asterids</taxon>
        <taxon>lamiids</taxon>
        <taxon>Lamiales</taxon>
        <taxon>Bignoniaceae</taxon>
        <taxon>Crescentiina</taxon>
        <taxon>Tabebuia alliance</taxon>
        <taxon>Handroanthus</taxon>
    </lineage>
</organism>
<dbReference type="SUPFAM" id="SSF53098">
    <property type="entry name" value="Ribonuclease H-like"/>
    <property type="match status" value="1"/>
</dbReference>
<dbReference type="InterPro" id="IPR025398">
    <property type="entry name" value="DUF4371"/>
</dbReference>
<protein>
    <recommendedName>
        <fullName evidence="2">TTF-type domain-containing protein</fullName>
    </recommendedName>
</protein>
<feature type="region of interest" description="Disordered" evidence="1">
    <location>
        <begin position="69"/>
        <end position="100"/>
    </location>
</feature>